<reference evidence="2" key="1">
    <citation type="journal article" date="2019" name="Int. J. Syst. Evol. Microbiol.">
        <title>The Global Catalogue of Microorganisms (GCM) 10K type strain sequencing project: providing services to taxonomists for standard genome sequencing and annotation.</title>
        <authorList>
            <consortium name="The Broad Institute Genomics Platform"/>
            <consortium name="The Broad Institute Genome Sequencing Center for Infectious Disease"/>
            <person name="Wu L."/>
            <person name="Ma J."/>
        </authorList>
    </citation>
    <scope>NUCLEOTIDE SEQUENCE [LARGE SCALE GENOMIC DNA]</scope>
    <source>
        <strain evidence="2">JCM 32305</strain>
    </source>
</reference>
<dbReference type="RefSeq" id="WP_249000928.1">
    <property type="nucleotide sequence ID" value="NZ_JAKIKV010000002.1"/>
</dbReference>
<evidence type="ECO:0000313" key="2">
    <source>
        <dbReference type="Proteomes" id="UP000654004"/>
    </source>
</evidence>
<name>A0ABQ2QHA9_9GAMM</name>
<comment type="caution">
    <text evidence="1">The sequence shown here is derived from an EMBL/GenBank/DDBJ whole genome shotgun (WGS) entry which is preliminary data.</text>
</comment>
<evidence type="ECO:0008006" key="3">
    <source>
        <dbReference type="Google" id="ProtNLM"/>
    </source>
</evidence>
<evidence type="ECO:0000313" key="1">
    <source>
        <dbReference type="EMBL" id="GGP81510.1"/>
    </source>
</evidence>
<keyword evidence="2" id="KW-1185">Reference proteome</keyword>
<dbReference type="Proteomes" id="UP000654004">
    <property type="component" value="Unassembled WGS sequence"/>
</dbReference>
<proteinExistence type="predicted"/>
<protein>
    <recommendedName>
        <fullName evidence="3">DUF1496 domain-containing protein</fullName>
    </recommendedName>
</protein>
<gene>
    <name evidence="1" type="ORF">GCM10009410_13160</name>
</gene>
<accession>A0ABQ2QHA9</accession>
<dbReference type="EMBL" id="BMQW01000002">
    <property type="protein sequence ID" value="GGP81510.1"/>
    <property type="molecule type" value="Genomic_DNA"/>
</dbReference>
<organism evidence="1 2">
    <name type="scientific">Shewanella ulleungensis</name>
    <dbReference type="NCBI Taxonomy" id="2282699"/>
    <lineage>
        <taxon>Bacteria</taxon>
        <taxon>Pseudomonadati</taxon>
        <taxon>Pseudomonadota</taxon>
        <taxon>Gammaproteobacteria</taxon>
        <taxon>Alteromonadales</taxon>
        <taxon>Shewanellaceae</taxon>
        <taxon>Shewanella</taxon>
    </lineage>
</organism>
<sequence>MVGVAFSSIAQSEADPNFLCTNKRLFDAGQSVKPSENIEVYASCKKNDLILVNTRLLGVLCDMKQPIIQLDATEFTKQNAYCYYRGSPREVRSDQEDQIGAKELERKRVEADRSRKELADILSSNKG</sequence>